<gene>
    <name evidence="3" type="ordered locus">MODMU_1230</name>
</gene>
<dbReference type="Proteomes" id="UP000006461">
    <property type="component" value="Chromosome"/>
</dbReference>
<proteinExistence type="predicted"/>
<protein>
    <submittedName>
        <fullName evidence="3">Uncharacterized protein</fullName>
    </submittedName>
</protein>
<accession>I4ETG7</accession>
<feature type="compositionally biased region" description="Polar residues" evidence="1">
    <location>
        <begin position="1"/>
        <end position="13"/>
    </location>
</feature>
<keyword evidence="2" id="KW-0812">Transmembrane</keyword>
<keyword evidence="4" id="KW-1185">Reference proteome</keyword>
<dbReference type="AlphaFoldDB" id="I4ETG7"/>
<evidence type="ECO:0000313" key="4">
    <source>
        <dbReference type="Proteomes" id="UP000006461"/>
    </source>
</evidence>
<dbReference type="EMBL" id="FO203431">
    <property type="protein sequence ID" value="CCH86680.1"/>
    <property type="molecule type" value="Genomic_DNA"/>
</dbReference>
<organism evidence="3 4">
    <name type="scientific">Modestobacter italicus (strain DSM 44449 / CECT 9708 / BC 501)</name>
    <dbReference type="NCBI Taxonomy" id="2732864"/>
    <lineage>
        <taxon>Bacteria</taxon>
        <taxon>Bacillati</taxon>
        <taxon>Actinomycetota</taxon>
        <taxon>Actinomycetes</taxon>
        <taxon>Geodermatophilales</taxon>
        <taxon>Geodermatophilaceae</taxon>
        <taxon>Modestobacter</taxon>
    </lineage>
</organism>
<feature type="transmembrane region" description="Helical" evidence="2">
    <location>
        <begin position="54"/>
        <end position="78"/>
    </location>
</feature>
<reference evidence="3 4" key="1">
    <citation type="journal article" date="2012" name="J. Bacteriol.">
        <title>Genome Sequence of Radiation-Resistant Modestobacter marinus Strain BC501, a Representative Actinobacterium That Thrives on Calcareous Stone Surfaces.</title>
        <authorList>
            <person name="Normand P."/>
            <person name="Gury J."/>
            <person name="Pujic P."/>
            <person name="Chouaia B."/>
            <person name="Crotti E."/>
            <person name="Brusetti L."/>
            <person name="Daffonchio D."/>
            <person name="Vacherie B."/>
            <person name="Barbe V."/>
            <person name="Medigue C."/>
            <person name="Calteau A."/>
            <person name="Ghodhbane-Gtari F."/>
            <person name="Essoussi I."/>
            <person name="Nouioui I."/>
            <person name="Abbassi-Ghozzi I."/>
            <person name="Gtari M."/>
        </authorList>
    </citation>
    <scope>NUCLEOTIDE SEQUENCE [LARGE SCALE GENOMIC DNA]</scope>
    <source>
        <strain evidence="4">BC 501</strain>
    </source>
</reference>
<dbReference type="KEGG" id="mmar:MODMU_1230"/>
<name>I4ETG7_MODI5</name>
<sequence length="86" mass="9079">MSTPTPARDTTGTAFVPSPRQAADPPVDAFAAQRSSNRQADVTEPLGRFARHPWLTPVLGVACTLAIFIAMIVLTWAAGGATPFNE</sequence>
<dbReference type="HOGENOM" id="CLU_2494474_0_0_11"/>
<evidence type="ECO:0000256" key="1">
    <source>
        <dbReference type="SAM" id="MobiDB-lite"/>
    </source>
</evidence>
<keyword evidence="2" id="KW-0472">Membrane</keyword>
<dbReference type="OrthoDB" id="5192522at2"/>
<keyword evidence="2" id="KW-1133">Transmembrane helix</keyword>
<evidence type="ECO:0000313" key="3">
    <source>
        <dbReference type="EMBL" id="CCH86680.1"/>
    </source>
</evidence>
<feature type="region of interest" description="Disordered" evidence="1">
    <location>
        <begin position="1"/>
        <end position="27"/>
    </location>
</feature>
<evidence type="ECO:0000256" key="2">
    <source>
        <dbReference type="SAM" id="Phobius"/>
    </source>
</evidence>